<keyword evidence="1" id="KW-0813">Transport</keyword>
<feature type="region of interest" description="Disordered" evidence="4">
    <location>
        <begin position="284"/>
        <end position="304"/>
    </location>
</feature>
<keyword evidence="5 8" id="KW-0812">Transmembrane</keyword>
<feature type="transmembrane region" description="Helical" evidence="5">
    <location>
        <begin position="57"/>
        <end position="74"/>
    </location>
</feature>
<dbReference type="GO" id="GO:0006826">
    <property type="term" value="P:iron ion transport"/>
    <property type="evidence" value="ECO:0007669"/>
    <property type="project" value="TreeGrafter"/>
</dbReference>
<dbReference type="SFLD" id="SFLDG01168">
    <property type="entry name" value="Ferric_reductase_subgroup_(FRE"/>
    <property type="match status" value="1"/>
</dbReference>
<feature type="compositionally biased region" description="Low complexity" evidence="4">
    <location>
        <begin position="258"/>
        <end position="270"/>
    </location>
</feature>
<dbReference type="CDD" id="cd06186">
    <property type="entry name" value="NOX_Duox_like_FAD_NADP"/>
    <property type="match status" value="1"/>
</dbReference>
<feature type="domain" description="FAD-binding 8" evidence="6">
    <location>
        <begin position="91"/>
        <end position="177"/>
    </location>
</feature>
<gene>
    <name evidence="8" type="ORF">EN45_071130</name>
</gene>
<dbReference type="GO" id="GO:0005886">
    <property type="term" value="C:plasma membrane"/>
    <property type="evidence" value="ECO:0007669"/>
    <property type="project" value="TreeGrafter"/>
</dbReference>
<dbReference type="PANTHER" id="PTHR32361:SF9">
    <property type="entry name" value="FERRIC REDUCTASE TRANSMEMBRANE COMPONENT 3-RELATED"/>
    <property type="match status" value="1"/>
</dbReference>
<proteinExistence type="predicted"/>
<protein>
    <submittedName>
        <fullName evidence="8">Ferric reductase transmembrane component</fullName>
    </submittedName>
</protein>
<keyword evidence="5" id="KW-0472">Membrane</keyword>
<dbReference type="Gene3D" id="3.40.50.80">
    <property type="entry name" value="Nucleotide-binding domain of ferredoxin-NADP reductase (FNR) module"/>
    <property type="match status" value="1"/>
</dbReference>
<keyword evidence="3" id="KW-0560">Oxidoreductase</keyword>
<evidence type="ECO:0000313" key="8">
    <source>
        <dbReference type="EMBL" id="KZN88538.1"/>
    </source>
</evidence>
<evidence type="ECO:0000256" key="4">
    <source>
        <dbReference type="SAM" id="MobiDB-lite"/>
    </source>
</evidence>
<feature type="domain" description="Ferric reductase NAD binding" evidence="7">
    <location>
        <begin position="184"/>
        <end position="356"/>
    </location>
</feature>
<dbReference type="Proteomes" id="UP000076449">
    <property type="component" value="Chromosome II"/>
</dbReference>
<organism evidence="8">
    <name type="scientific">Penicillium chrysogenum</name>
    <name type="common">Penicillium notatum</name>
    <dbReference type="NCBI Taxonomy" id="5076"/>
    <lineage>
        <taxon>Eukaryota</taxon>
        <taxon>Fungi</taxon>
        <taxon>Dikarya</taxon>
        <taxon>Ascomycota</taxon>
        <taxon>Pezizomycotina</taxon>
        <taxon>Eurotiomycetes</taxon>
        <taxon>Eurotiomycetidae</taxon>
        <taxon>Eurotiales</taxon>
        <taxon>Aspergillaceae</taxon>
        <taxon>Penicillium</taxon>
        <taxon>Penicillium chrysogenum species complex</taxon>
    </lineage>
</organism>
<reference evidence="8" key="1">
    <citation type="journal article" date="2014" name="Genome Announc.">
        <title>Complete sequencing and chromosome-scale genome assembly of the industrial progenitor strain P2niaD18 from the penicillin producer Penicillium chrysogenum.</title>
        <authorList>
            <person name="Specht T."/>
            <person name="Dahlmann T.A."/>
            <person name="Zadra I."/>
            <person name="Kurnsteiner H."/>
            <person name="Kuck U."/>
        </authorList>
    </citation>
    <scope>NUCLEOTIDE SEQUENCE [LARGE SCALE GENOMIC DNA]</scope>
    <source>
        <strain evidence="8">P2niaD18</strain>
    </source>
</reference>
<dbReference type="Pfam" id="PF08022">
    <property type="entry name" value="FAD_binding_8"/>
    <property type="match status" value="1"/>
</dbReference>
<dbReference type="PANTHER" id="PTHR32361">
    <property type="entry name" value="FERRIC/CUPRIC REDUCTASE TRANSMEMBRANE COMPONENT"/>
    <property type="match status" value="1"/>
</dbReference>
<dbReference type="GO" id="GO:0000293">
    <property type="term" value="F:ferric-chelate reductase activity"/>
    <property type="evidence" value="ECO:0007669"/>
    <property type="project" value="TreeGrafter"/>
</dbReference>
<dbReference type="GO" id="GO:0015677">
    <property type="term" value="P:copper ion import"/>
    <property type="evidence" value="ECO:0007669"/>
    <property type="project" value="TreeGrafter"/>
</dbReference>
<dbReference type="InterPro" id="IPR013121">
    <property type="entry name" value="Fe_red_NAD-bd_6"/>
</dbReference>
<evidence type="ECO:0000256" key="1">
    <source>
        <dbReference type="ARBA" id="ARBA00022448"/>
    </source>
</evidence>
<evidence type="ECO:0000256" key="5">
    <source>
        <dbReference type="SAM" id="Phobius"/>
    </source>
</evidence>
<feature type="region of interest" description="Disordered" evidence="4">
    <location>
        <begin position="257"/>
        <end position="276"/>
    </location>
</feature>
<dbReference type="SFLD" id="SFLDS00052">
    <property type="entry name" value="Ferric_Reductase_Domain"/>
    <property type="match status" value="1"/>
</dbReference>
<evidence type="ECO:0000259" key="7">
    <source>
        <dbReference type="Pfam" id="PF08030"/>
    </source>
</evidence>
<name>A0A167TRC5_PENCH</name>
<evidence type="ECO:0000259" key="6">
    <source>
        <dbReference type="Pfam" id="PF08022"/>
    </source>
</evidence>
<dbReference type="InterPro" id="IPR051410">
    <property type="entry name" value="Ferric/Cupric_Reductase"/>
</dbReference>
<dbReference type="InterPro" id="IPR013112">
    <property type="entry name" value="FAD-bd_8"/>
</dbReference>
<dbReference type="Pfam" id="PF08030">
    <property type="entry name" value="NAD_binding_6"/>
    <property type="match status" value="1"/>
</dbReference>
<feature type="transmembrane region" description="Helical" evidence="5">
    <location>
        <begin position="34"/>
        <end position="51"/>
    </location>
</feature>
<evidence type="ECO:0000256" key="2">
    <source>
        <dbReference type="ARBA" id="ARBA00022982"/>
    </source>
</evidence>
<keyword evidence="5" id="KW-1133">Transmembrane helix</keyword>
<dbReference type="AlphaFoldDB" id="A0A167TRC5"/>
<accession>A0A167TRC5</accession>
<sequence length="375" mass="41489">MKEHEIFVGPIAGCAMLIIGLSTITYFMRRYYELFYMLHITMFILIMITVGMHRPKFSTSVVIIVIFTACLWTLDRIIRGAKIFWNFFGNSLTVTALPGNALRVKLGRRMRYSPGSHAFLWVPAIRWAESHPFTLLSSDPSEFVIRVYDGFTRDLYKAAQEFPGRSLRCSVDGAYGQIPNFKVFEKVVLVAGGSGASFTFAVALDLIEAFNKAVKSIDFIWVVRHQESLEWFAQELKQLQSHPEVNLIIHVTGQADLSGTSSSTSPSSSSEKVSAKDDIILTEPSPTVLARDPEKDAEQQPTGNISSSVNEILLGRPNIGNLIAAAAAGSAKLDDRVIVGACGPSQLLSTTRKAVNKELLNDGPSITLYTEEFEW</sequence>
<dbReference type="GO" id="GO:0006879">
    <property type="term" value="P:intracellular iron ion homeostasis"/>
    <property type="evidence" value="ECO:0007669"/>
    <property type="project" value="TreeGrafter"/>
</dbReference>
<evidence type="ECO:0000256" key="3">
    <source>
        <dbReference type="ARBA" id="ARBA00023002"/>
    </source>
</evidence>
<feature type="transmembrane region" description="Helical" evidence="5">
    <location>
        <begin position="6"/>
        <end position="27"/>
    </location>
</feature>
<dbReference type="EMBL" id="CM002799">
    <property type="protein sequence ID" value="KZN88538.1"/>
    <property type="molecule type" value="Genomic_DNA"/>
</dbReference>
<dbReference type="InterPro" id="IPR039261">
    <property type="entry name" value="FNR_nucleotide-bd"/>
</dbReference>
<dbReference type="SUPFAM" id="SSF52343">
    <property type="entry name" value="Ferredoxin reductase-like, C-terminal NADP-linked domain"/>
    <property type="match status" value="1"/>
</dbReference>
<keyword evidence="2" id="KW-0249">Electron transport</keyword>